<reference evidence="2 3" key="1">
    <citation type="submission" date="2021-08" db="EMBL/GenBank/DDBJ databases">
        <title>Helicobacter spp. isolated from feces of Anatolian Ground Squirrel (Spermophilus xanthoprymnus) in Turkey.</title>
        <authorList>
            <person name="Aydin F."/>
            <person name="Abay S."/>
            <person name="Kayman T."/>
            <person name="Karakaya E."/>
            <person name="Saticioglu I.B."/>
        </authorList>
    </citation>
    <scope>NUCLEOTIDE SEQUENCE [LARGE SCALE GENOMIC DNA]</scope>
    <source>
        <strain evidence="2 3">Faydin-H70</strain>
    </source>
</reference>
<dbReference type="Proteomes" id="UP000700059">
    <property type="component" value="Unassembled WGS sequence"/>
</dbReference>
<dbReference type="Gene3D" id="2.20.200.10">
    <property type="entry name" value="Outer membrane efflux proteins (OEP)"/>
    <property type="match status" value="1"/>
</dbReference>
<protein>
    <submittedName>
        <fullName evidence="2">TolC family protein</fullName>
    </submittedName>
</protein>
<name>A0ABS7JPL5_9HELI</name>
<evidence type="ECO:0000313" key="3">
    <source>
        <dbReference type="Proteomes" id="UP000700059"/>
    </source>
</evidence>
<comment type="caution">
    <text evidence="2">The sequence shown here is derived from an EMBL/GenBank/DDBJ whole genome shotgun (WGS) entry which is preliminary data.</text>
</comment>
<accession>A0ABS7JPL5</accession>
<sequence length="481" mass="54071">MQHYLIVLKYGILNTLSLIFLACSTTPIDSKTLTNSLAPKFNNTSLIHLNNPKNPQNSVLNPKEQMELLFLDSNLNALLEIALTKNLDLQITHARILQAKARLKTAWGSLFPSVSGNLNTNSNKTRTNTTPTIQSHSYNTQIGATLSWELDLFGKLQHEKNAKESLYQKSLQDLENAKITLFSDIATLYFTLLEAEQNLILTQENITHYSQALELTRLKVENGLLDSTELFEKQDLLTEEQNTLERLKNIQEESKNALLILLDSKIIPLKNTQSLPTPKTRFNLSHLPADMLLSRPDIRAALFSLHAQIYTKAKAKASLFPIISISANISEILDSNTQASGNLAWGLVSSLSAPLLNRTQLTQNYFLQDALLKESYLMLQKSLKSAFFEIENASFNTNSAHIQLQNSQKRLQNAQNYYEFSFNRYNIGLIDTLEHALNSASLNNAKKSLNTAKVENLKTLVTLYKAFGGNLNLHKDSYANN</sequence>
<evidence type="ECO:0000256" key="1">
    <source>
        <dbReference type="ARBA" id="ARBA00007613"/>
    </source>
</evidence>
<dbReference type="RefSeq" id="WP_221532559.1">
    <property type="nucleotide sequence ID" value="NZ_JAIGYP010000011.1"/>
</dbReference>
<dbReference type="InterPro" id="IPR010131">
    <property type="entry name" value="MdtP/NodT-like"/>
</dbReference>
<dbReference type="InterPro" id="IPR003423">
    <property type="entry name" value="OMP_efflux"/>
</dbReference>
<comment type="similarity">
    <text evidence="1">Belongs to the outer membrane factor (OMF) (TC 1.B.17) family.</text>
</comment>
<dbReference type="Gene3D" id="1.20.1600.10">
    <property type="entry name" value="Outer membrane efflux proteins (OEP)"/>
    <property type="match status" value="1"/>
</dbReference>
<dbReference type="PANTHER" id="PTHR30203">
    <property type="entry name" value="OUTER MEMBRANE CATION EFFLUX PROTEIN"/>
    <property type="match status" value="1"/>
</dbReference>
<dbReference type="Pfam" id="PF02321">
    <property type="entry name" value="OEP"/>
    <property type="match status" value="2"/>
</dbReference>
<dbReference type="EMBL" id="JAIGYQ010000011">
    <property type="protein sequence ID" value="MBX7491354.1"/>
    <property type="molecule type" value="Genomic_DNA"/>
</dbReference>
<keyword evidence="3" id="KW-1185">Reference proteome</keyword>
<proteinExistence type="inferred from homology"/>
<organism evidence="2 3">
    <name type="scientific">Helicobacter turcicus</name>
    <dbReference type="NCBI Taxonomy" id="2867412"/>
    <lineage>
        <taxon>Bacteria</taxon>
        <taxon>Pseudomonadati</taxon>
        <taxon>Campylobacterota</taxon>
        <taxon>Epsilonproteobacteria</taxon>
        <taxon>Campylobacterales</taxon>
        <taxon>Helicobacteraceae</taxon>
        <taxon>Helicobacter</taxon>
    </lineage>
</organism>
<evidence type="ECO:0000313" key="2">
    <source>
        <dbReference type="EMBL" id="MBX7491354.1"/>
    </source>
</evidence>
<gene>
    <name evidence="2" type="ORF">K4G57_07760</name>
</gene>
<dbReference type="SUPFAM" id="SSF56954">
    <property type="entry name" value="Outer membrane efflux proteins (OEP)"/>
    <property type="match status" value="1"/>
</dbReference>